<protein>
    <recommendedName>
        <fullName evidence="3">Sugar ABC transporter permease</fullName>
    </recommendedName>
</protein>
<evidence type="ECO:0000313" key="2">
    <source>
        <dbReference type="EMBL" id="GAI81177.1"/>
    </source>
</evidence>
<organism evidence="2">
    <name type="scientific">marine sediment metagenome</name>
    <dbReference type="NCBI Taxonomy" id="412755"/>
    <lineage>
        <taxon>unclassified sequences</taxon>
        <taxon>metagenomes</taxon>
        <taxon>ecological metagenomes</taxon>
    </lineage>
</organism>
<evidence type="ECO:0008006" key="3">
    <source>
        <dbReference type="Google" id="ProtNLM"/>
    </source>
</evidence>
<dbReference type="AlphaFoldDB" id="X1RK76"/>
<dbReference type="GO" id="GO:0005886">
    <property type="term" value="C:plasma membrane"/>
    <property type="evidence" value="ECO:0007669"/>
    <property type="project" value="TreeGrafter"/>
</dbReference>
<keyword evidence="1" id="KW-0472">Membrane</keyword>
<keyword evidence="1" id="KW-1133">Transmembrane helix</keyword>
<accession>X1RK76</accession>
<name>X1RK76_9ZZZZ</name>
<feature type="transmembrane region" description="Helical" evidence="1">
    <location>
        <begin position="64"/>
        <end position="97"/>
    </location>
</feature>
<keyword evidence="1" id="KW-0812">Transmembrane</keyword>
<proteinExistence type="predicted"/>
<sequence length="110" mass="12106">MIVAIKRLNEKIKEHKYFRKLFQNRILFLLLLIGIIFIYAGISYDTFATAANIRAVVVNMSIDAIVAIGMMILLVSGVFDLSVGSVLGYSAAINAILIERAQISPAFSIV</sequence>
<feature type="transmembrane region" description="Helical" evidence="1">
    <location>
        <begin position="26"/>
        <end position="44"/>
    </location>
</feature>
<dbReference type="EMBL" id="BARW01009495">
    <property type="protein sequence ID" value="GAI81177.1"/>
    <property type="molecule type" value="Genomic_DNA"/>
</dbReference>
<comment type="caution">
    <text evidence="2">The sequence shown here is derived from an EMBL/GenBank/DDBJ whole genome shotgun (WGS) entry which is preliminary data.</text>
</comment>
<reference evidence="2" key="1">
    <citation type="journal article" date="2014" name="Front. Microbiol.">
        <title>High frequency of phylogenetically diverse reductive dehalogenase-homologous genes in deep subseafloor sedimentary metagenomes.</title>
        <authorList>
            <person name="Kawai M."/>
            <person name="Futagami T."/>
            <person name="Toyoda A."/>
            <person name="Takaki Y."/>
            <person name="Nishi S."/>
            <person name="Hori S."/>
            <person name="Arai W."/>
            <person name="Tsubouchi T."/>
            <person name="Morono Y."/>
            <person name="Uchiyama I."/>
            <person name="Ito T."/>
            <person name="Fujiyama A."/>
            <person name="Inagaki F."/>
            <person name="Takami H."/>
        </authorList>
    </citation>
    <scope>NUCLEOTIDE SEQUENCE</scope>
    <source>
        <strain evidence="2">Expedition CK06-06</strain>
    </source>
</reference>
<dbReference type="PANTHER" id="PTHR32196">
    <property type="entry name" value="ABC TRANSPORTER PERMEASE PROTEIN YPHD-RELATED-RELATED"/>
    <property type="match status" value="1"/>
</dbReference>
<evidence type="ECO:0000256" key="1">
    <source>
        <dbReference type="SAM" id="Phobius"/>
    </source>
</evidence>
<feature type="non-terminal residue" evidence="2">
    <location>
        <position position="110"/>
    </location>
</feature>
<gene>
    <name evidence="2" type="ORF">S12H4_19079</name>
</gene>